<evidence type="ECO:0000313" key="3">
    <source>
        <dbReference type="Proteomes" id="UP000278288"/>
    </source>
</evidence>
<dbReference type="Proteomes" id="UP000278288">
    <property type="component" value="Chromosome"/>
</dbReference>
<accession>A0AAD0YDU6</accession>
<dbReference type="RefSeq" id="WP_123855904.1">
    <property type="nucleotide sequence ID" value="NZ_CP033923.1"/>
</dbReference>
<name>A0AAD0YDU6_CHRNA</name>
<organism evidence="2 3">
    <name type="scientific">Chryseobacterium nakagawai</name>
    <dbReference type="NCBI Taxonomy" id="1241982"/>
    <lineage>
        <taxon>Bacteria</taxon>
        <taxon>Pseudomonadati</taxon>
        <taxon>Bacteroidota</taxon>
        <taxon>Flavobacteriia</taxon>
        <taxon>Flavobacteriales</taxon>
        <taxon>Weeksellaceae</taxon>
        <taxon>Chryseobacterium group</taxon>
        <taxon>Chryseobacterium</taxon>
    </lineage>
</organism>
<dbReference type="AlphaFoldDB" id="A0AAD0YDU6"/>
<dbReference type="EMBL" id="CP033923">
    <property type="protein sequence ID" value="AZA89426.1"/>
    <property type="molecule type" value="Genomic_DNA"/>
</dbReference>
<keyword evidence="3" id="KW-1185">Reference proteome</keyword>
<proteinExistence type="predicted"/>
<feature type="transmembrane region" description="Helical" evidence="1">
    <location>
        <begin position="5"/>
        <end position="24"/>
    </location>
</feature>
<evidence type="ECO:0000256" key="1">
    <source>
        <dbReference type="SAM" id="Phobius"/>
    </source>
</evidence>
<dbReference type="KEGG" id="cnk:EG343_01660"/>
<sequence>MKNNYYLRLALSVILFMHSVISILSGDVNRFGINYLDMIGFSPIGLYIAWIVKLIHFASVFLIWIDRCIKPVAICNILIFVLGIYFIHWENGWFVVGGGTNGIEFNVLLIFSFINLMFPKIILRNKVG</sequence>
<gene>
    <name evidence="2" type="ORF">EG343_01660</name>
</gene>
<feature type="transmembrane region" description="Helical" evidence="1">
    <location>
        <begin position="94"/>
        <end position="118"/>
    </location>
</feature>
<feature type="transmembrane region" description="Helical" evidence="1">
    <location>
        <begin position="72"/>
        <end position="88"/>
    </location>
</feature>
<keyword evidence="1" id="KW-1133">Transmembrane helix</keyword>
<keyword evidence="1" id="KW-0812">Transmembrane</keyword>
<protein>
    <submittedName>
        <fullName evidence="2">DoxX family protein</fullName>
    </submittedName>
</protein>
<reference evidence="2 3" key="1">
    <citation type="submission" date="2018-11" db="EMBL/GenBank/DDBJ databases">
        <title>Proposal to divide the Flavobacteriaceae and reorganize its genera based on Amino Acid Identity values calculated from whole genome sequences.</title>
        <authorList>
            <person name="Nicholson A.C."/>
            <person name="Gulvik C.A."/>
            <person name="Whitney A.M."/>
            <person name="Humrighouse B.W."/>
            <person name="Bell M."/>
            <person name="Holmes B."/>
            <person name="Steigerwalt A.G."/>
            <person name="Villarma A."/>
            <person name="Sheth M."/>
            <person name="Batra D."/>
            <person name="Pryor J."/>
            <person name="Bernardet J.-F."/>
            <person name="Hugo C."/>
            <person name="Kampfer P."/>
            <person name="Newman J."/>
            <person name="McQuiston J.R."/>
        </authorList>
    </citation>
    <scope>NUCLEOTIDE SEQUENCE [LARGE SCALE GENOMIC DNA]</scope>
    <source>
        <strain evidence="2 3">G0041</strain>
    </source>
</reference>
<feature type="transmembrane region" description="Helical" evidence="1">
    <location>
        <begin position="44"/>
        <end position="65"/>
    </location>
</feature>
<evidence type="ECO:0000313" key="2">
    <source>
        <dbReference type="EMBL" id="AZA89426.1"/>
    </source>
</evidence>
<keyword evidence="1" id="KW-0472">Membrane</keyword>